<gene>
    <name evidence="2" type="ORF">SAMN04490357_7182</name>
</gene>
<evidence type="ECO:0000313" key="3">
    <source>
        <dbReference type="Proteomes" id="UP000182375"/>
    </source>
</evidence>
<feature type="chain" id="PRO_5038748470" description="Secreted protein" evidence="1">
    <location>
        <begin position="27"/>
        <end position="165"/>
    </location>
</feature>
<keyword evidence="1" id="KW-0732">Signal</keyword>
<organism evidence="2 3">
    <name type="scientific">Streptomyces misionensis</name>
    <dbReference type="NCBI Taxonomy" id="67331"/>
    <lineage>
        <taxon>Bacteria</taxon>
        <taxon>Bacillati</taxon>
        <taxon>Actinomycetota</taxon>
        <taxon>Actinomycetes</taxon>
        <taxon>Kitasatosporales</taxon>
        <taxon>Streptomycetaceae</taxon>
        <taxon>Streptomyces</taxon>
    </lineage>
</organism>
<accession>A0A1H5GQ46</accession>
<dbReference type="RefSeq" id="WP_074995456.1">
    <property type="nucleotide sequence ID" value="NZ_FNTD01000004.1"/>
</dbReference>
<dbReference type="GeneID" id="95516181"/>
<dbReference type="STRING" id="67331.SAMN04490357_7182"/>
<evidence type="ECO:0000256" key="1">
    <source>
        <dbReference type="SAM" id="SignalP"/>
    </source>
</evidence>
<dbReference type="EMBL" id="FNTD01000004">
    <property type="protein sequence ID" value="SEE17837.1"/>
    <property type="molecule type" value="Genomic_DNA"/>
</dbReference>
<evidence type="ECO:0000313" key="2">
    <source>
        <dbReference type="EMBL" id="SEE17837.1"/>
    </source>
</evidence>
<protein>
    <recommendedName>
        <fullName evidence="4">Secreted protein</fullName>
    </recommendedName>
</protein>
<proteinExistence type="predicted"/>
<sequence length="165" mass="18824">MFTRRATVITAAATTAVLLTGAGAYAYFDRDRRSAPETVTGLRDTVQHLTERTTPATRPHLITRCTTGTHRVRHTSRSGSGAHRTSRTWYTTERHRDCHTIRSGTETYLRVLRPERWCVRLDDVDGDTGRDDVWYRVERSDYYTALAADDHARLEFVPLDQVPAC</sequence>
<feature type="signal peptide" evidence="1">
    <location>
        <begin position="1"/>
        <end position="26"/>
    </location>
</feature>
<dbReference type="AlphaFoldDB" id="A0A1H5GQ46"/>
<name>A0A1H5GQ46_9ACTN</name>
<dbReference type="Proteomes" id="UP000182375">
    <property type="component" value="Unassembled WGS sequence"/>
</dbReference>
<evidence type="ECO:0008006" key="4">
    <source>
        <dbReference type="Google" id="ProtNLM"/>
    </source>
</evidence>
<reference evidence="2 3" key="1">
    <citation type="submission" date="2016-10" db="EMBL/GenBank/DDBJ databases">
        <authorList>
            <person name="de Groot N.N."/>
        </authorList>
    </citation>
    <scope>NUCLEOTIDE SEQUENCE [LARGE SCALE GENOMIC DNA]</scope>
    <source>
        <strain evidence="2 3">DSM 40306</strain>
    </source>
</reference>